<gene>
    <name evidence="1" type="ORF">H5410_031664</name>
</gene>
<dbReference type="AlphaFoldDB" id="A0A9J5YN07"/>
<accession>A0A9J5YN07</accession>
<reference evidence="1 2" key="1">
    <citation type="submission" date="2020-09" db="EMBL/GenBank/DDBJ databases">
        <title>De no assembly of potato wild relative species, Solanum commersonii.</title>
        <authorList>
            <person name="Cho K."/>
        </authorList>
    </citation>
    <scope>NUCLEOTIDE SEQUENCE [LARGE SCALE GENOMIC DNA]</scope>
    <source>
        <strain evidence="1">LZ3.2</strain>
        <tissue evidence="1">Leaf</tissue>
    </source>
</reference>
<name>A0A9J5YN07_SOLCO</name>
<comment type="caution">
    <text evidence="1">The sequence shown here is derived from an EMBL/GenBank/DDBJ whole genome shotgun (WGS) entry which is preliminary data.</text>
</comment>
<sequence>MEQSACRRAVLRSSIIPPNDPGCEDAKAEDALHAASGCPRETHLIRVPWDFTLTLGWVTLLLYDRRHLHWKLCLNY</sequence>
<dbReference type="Proteomes" id="UP000824120">
    <property type="component" value="Chromosome 6"/>
</dbReference>
<keyword evidence="2" id="KW-1185">Reference proteome</keyword>
<protein>
    <submittedName>
        <fullName evidence="1">Uncharacterized protein</fullName>
    </submittedName>
</protein>
<dbReference type="EMBL" id="JACXVP010000006">
    <property type="protein sequence ID" value="KAG5600294.1"/>
    <property type="molecule type" value="Genomic_DNA"/>
</dbReference>
<proteinExistence type="predicted"/>
<evidence type="ECO:0000313" key="1">
    <source>
        <dbReference type="EMBL" id="KAG5600294.1"/>
    </source>
</evidence>
<organism evidence="1 2">
    <name type="scientific">Solanum commersonii</name>
    <name type="common">Commerson's wild potato</name>
    <name type="synonym">Commerson's nightshade</name>
    <dbReference type="NCBI Taxonomy" id="4109"/>
    <lineage>
        <taxon>Eukaryota</taxon>
        <taxon>Viridiplantae</taxon>
        <taxon>Streptophyta</taxon>
        <taxon>Embryophyta</taxon>
        <taxon>Tracheophyta</taxon>
        <taxon>Spermatophyta</taxon>
        <taxon>Magnoliopsida</taxon>
        <taxon>eudicotyledons</taxon>
        <taxon>Gunneridae</taxon>
        <taxon>Pentapetalae</taxon>
        <taxon>asterids</taxon>
        <taxon>lamiids</taxon>
        <taxon>Solanales</taxon>
        <taxon>Solanaceae</taxon>
        <taxon>Solanoideae</taxon>
        <taxon>Solaneae</taxon>
        <taxon>Solanum</taxon>
    </lineage>
</organism>
<evidence type="ECO:0000313" key="2">
    <source>
        <dbReference type="Proteomes" id="UP000824120"/>
    </source>
</evidence>
<feature type="non-terminal residue" evidence="1">
    <location>
        <position position="1"/>
    </location>
</feature>